<gene>
    <name evidence="1" type="ORF">AYBTSS11_LOCUS13185</name>
</gene>
<organism evidence="1 2">
    <name type="scientific">Sphenostylis stenocarpa</name>
    <dbReference type="NCBI Taxonomy" id="92480"/>
    <lineage>
        <taxon>Eukaryota</taxon>
        <taxon>Viridiplantae</taxon>
        <taxon>Streptophyta</taxon>
        <taxon>Embryophyta</taxon>
        <taxon>Tracheophyta</taxon>
        <taxon>Spermatophyta</taxon>
        <taxon>Magnoliopsida</taxon>
        <taxon>eudicotyledons</taxon>
        <taxon>Gunneridae</taxon>
        <taxon>Pentapetalae</taxon>
        <taxon>rosids</taxon>
        <taxon>fabids</taxon>
        <taxon>Fabales</taxon>
        <taxon>Fabaceae</taxon>
        <taxon>Papilionoideae</taxon>
        <taxon>50 kb inversion clade</taxon>
        <taxon>NPAAA clade</taxon>
        <taxon>indigoferoid/millettioid clade</taxon>
        <taxon>Phaseoleae</taxon>
        <taxon>Sphenostylis</taxon>
    </lineage>
</organism>
<dbReference type="Gramene" id="rna-AYBTSS11_LOCUS13185">
    <property type="protein sequence ID" value="CAJ1948428.1"/>
    <property type="gene ID" value="gene-AYBTSS11_LOCUS13185"/>
</dbReference>
<dbReference type="EMBL" id="OY731401">
    <property type="protein sequence ID" value="CAJ1948428.1"/>
    <property type="molecule type" value="Genomic_DNA"/>
</dbReference>
<protein>
    <submittedName>
        <fullName evidence="1">Uncharacterized protein</fullName>
    </submittedName>
</protein>
<sequence length="71" mass="7975">MNLELAMETHQGVKEEEDEPVYLNLNPLPHSPPSFIVPPTCTANAFSLPLPTRTPNDIHKIFNTHDLRDVA</sequence>
<name>A0AA86SGD8_9FABA</name>
<reference evidence="1" key="1">
    <citation type="submission" date="2023-10" db="EMBL/GenBank/DDBJ databases">
        <authorList>
            <person name="Domelevo Entfellner J.-B."/>
        </authorList>
    </citation>
    <scope>NUCLEOTIDE SEQUENCE</scope>
</reference>
<evidence type="ECO:0000313" key="2">
    <source>
        <dbReference type="Proteomes" id="UP001189624"/>
    </source>
</evidence>
<keyword evidence="2" id="KW-1185">Reference proteome</keyword>
<accession>A0AA86SGD8</accession>
<proteinExistence type="predicted"/>
<dbReference type="Proteomes" id="UP001189624">
    <property type="component" value="Chromosome 4"/>
</dbReference>
<dbReference type="AlphaFoldDB" id="A0AA86SGD8"/>
<evidence type="ECO:0000313" key="1">
    <source>
        <dbReference type="EMBL" id="CAJ1948428.1"/>
    </source>
</evidence>